<dbReference type="RefSeq" id="WP_344268761.1">
    <property type="nucleotide sequence ID" value="NZ_BAAAHV010000006.1"/>
</dbReference>
<protein>
    <recommendedName>
        <fullName evidence="4">PH domain-containing protein</fullName>
    </recommendedName>
</protein>
<accession>A0ABW5IGT9</accession>
<proteinExistence type="predicted"/>
<feature type="transmembrane region" description="Helical" evidence="1">
    <location>
        <begin position="51"/>
        <end position="70"/>
    </location>
</feature>
<feature type="transmembrane region" description="Helical" evidence="1">
    <location>
        <begin position="27"/>
        <end position="45"/>
    </location>
</feature>
<feature type="transmembrane region" description="Helical" evidence="1">
    <location>
        <begin position="140"/>
        <end position="161"/>
    </location>
</feature>
<name>A0ABW5IGT9_9PSEU</name>
<evidence type="ECO:0008006" key="4">
    <source>
        <dbReference type="Google" id="ProtNLM"/>
    </source>
</evidence>
<evidence type="ECO:0000313" key="3">
    <source>
        <dbReference type="Proteomes" id="UP001597542"/>
    </source>
</evidence>
<organism evidence="2 3">
    <name type="scientific">Amycolatopsis albidoflavus</name>
    <dbReference type="NCBI Taxonomy" id="102226"/>
    <lineage>
        <taxon>Bacteria</taxon>
        <taxon>Bacillati</taxon>
        <taxon>Actinomycetota</taxon>
        <taxon>Actinomycetes</taxon>
        <taxon>Pseudonocardiales</taxon>
        <taxon>Pseudonocardiaceae</taxon>
        <taxon>Amycolatopsis</taxon>
    </lineage>
</organism>
<dbReference type="Proteomes" id="UP001597542">
    <property type="component" value="Unassembled WGS sequence"/>
</dbReference>
<sequence>MSGTRSSDHLTVPEAWAAGPAGRYRNALAILMLLTLAAAAISVYLYTGGRWMAGTGAAWFTVLLAVFVYVGTDARLRQKPTGSAVTTTVTAQGRPATELSYSAVQFSGYLFILSWIAFGLFLFAVLAHESDDSTVRNATIPFAVAGVLILTFPAVVALGWFRRGRILLTAEGIYQRGWTFESFLPWSAITSIQPYFLDGPEIWVAAGKNERQWQRKQFTRWWRQDRLPADPVLQVPAKNLGVDATFAYHLLGYYYLHPASRTELGSTLAVDRARQANF</sequence>
<keyword evidence="1" id="KW-0472">Membrane</keyword>
<keyword evidence="1" id="KW-0812">Transmembrane</keyword>
<evidence type="ECO:0000256" key="1">
    <source>
        <dbReference type="SAM" id="Phobius"/>
    </source>
</evidence>
<keyword evidence="1" id="KW-1133">Transmembrane helix</keyword>
<feature type="transmembrane region" description="Helical" evidence="1">
    <location>
        <begin position="109"/>
        <end position="128"/>
    </location>
</feature>
<evidence type="ECO:0000313" key="2">
    <source>
        <dbReference type="EMBL" id="MFD2487957.1"/>
    </source>
</evidence>
<gene>
    <name evidence="2" type="ORF">ACFSUT_47310</name>
</gene>
<reference evidence="3" key="1">
    <citation type="journal article" date="2019" name="Int. J. Syst. Evol. Microbiol.">
        <title>The Global Catalogue of Microorganisms (GCM) 10K type strain sequencing project: providing services to taxonomists for standard genome sequencing and annotation.</title>
        <authorList>
            <consortium name="The Broad Institute Genomics Platform"/>
            <consortium name="The Broad Institute Genome Sequencing Center for Infectious Disease"/>
            <person name="Wu L."/>
            <person name="Ma J."/>
        </authorList>
    </citation>
    <scope>NUCLEOTIDE SEQUENCE [LARGE SCALE GENOMIC DNA]</scope>
    <source>
        <strain evidence="3">CGMCC 4.7638</strain>
    </source>
</reference>
<comment type="caution">
    <text evidence="2">The sequence shown here is derived from an EMBL/GenBank/DDBJ whole genome shotgun (WGS) entry which is preliminary data.</text>
</comment>
<dbReference type="EMBL" id="JBHUKQ010000036">
    <property type="protein sequence ID" value="MFD2487957.1"/>
    <property type="molecule type" value="Genomic_DNA"/>
</dbReference>
<keyword evidence="3" id="KW-1185">Reference proteome</keyword>